<accession>A0A5N6V446</accession>
<dbReference type="Proteomes" id="UP000326950">
    <property type="component" value="Unassembled WGS sequence"/>
</dbReference>
<feature type="transmembrane region" description="Helical" evidence="1">
    <location>
        <begin position="63"/>
        <end position="85"/>
    </location>
</feature>
<protein>
    <recommendedName>
        <fullName evidence="4">Ubiquitin 3 binding protein But2 C-terminal domain-containing protein</fullName>
    </recommendedName>
</protein>
<evidence type="ECO:0000313" key="3">
    <source>
        <dbReference type="Proteomes" id="UP000326950"/>
    </source>
</evidence>
<keyword evidence="1" id="KW-0812">Transmembrane</keyword>
<dbReference type="AlphaFoldDB" id="A0A5N6V446"/>
<organism evidence="2 3">
    <name type="scientific">Aspergillus tamarii</name>
    <dbReference type="NCBI Taxonomy" id="41984"/>
    <lineage>
        <taxon>Eukaryota</taxon>
        <taxon>Fungi</taxon>
        <taxon>Dikarya</taxon>
        <taxon>Ascomycota</taxon>
        <taxon>Pezizomycotina</taxon>
        <taxon>Eurotiomycetes</taxon>
        <taxon>Eurotiomycetidae</taxon>
        <taxon>Eurotiales</taxon>
        <taxon>Aspergillaceae</taxon>
        <taxon>Aspergillus</taxon>
        <taxon>Aspergillus subgen. Circumdati</taxon>
    </lineage>
</organism>
<evidence type="ECO:0000256" key="1">
    <source>
        <dbReference type="SAM" id="Phobius"/>
    </source>
</evidence>
<name>A0A5N6V446_ASPTM</name>
<keyword evidence="3" id="KW-1185">Reference proteome</keyword>
<gene>
    <name evidence="2" type="ORF">BDV40DRAFT_297170</name>
</gene>
<sequence length="260" mass="28129">MRTVVFRFHLSYAKTATLNGVCSVESEVIKRGPSCFFKPGQNNPAQIDKIASKLKLQKLRSSFAYFKMIKSITFLALLFSTATAVPTPAELLPRTCTTQAPSIINTLDAANPNTPYSGQQFTLQRSGSPLIDNKISVLTFSNIPAGATGCRLEIELPKLSQGQIAPSDTQADIWSADPVDGSSPPTYNNPPHKREMVSTYIFPKGPTAKSAHTVLASNTCSTTMSWLVQLSEWQTLAGSVNFQNSIGNGADIGFTLVYNC</sequence>
<keyword evidence="1" id="KW-1133">Transmembrane helix</keyword>
<dbReference type="EMBL" id="ML738598">
    <property type="protein sequence ID" value="KAE8165765.1"/>
    <property type="molecule type" value="Genomic_DNA"/>
</dbReference>
<keyword evidence="1" id="KW-0472">Membrane</keyword>
<reference evidence="2 3" key="1">
    <citation type="submission" date="2019-04" db="EMBL/GenBank/DDBJ databases">
        <title>Friends and foes A comparative genomics study of 23 Aspergillus species from section Flavi.</title>
        <authorList>
            <consortium name="DOE Joint Genome Institute"/>
            <person name="Kjaerbolling I."/>
            <person name="Vesth T."/>
            <person name="Frisvad J.C."/>
            <person name="Nybo J.L."/>
            <person name="Theobald S."/>
            <person name="Kildgaard S."/>
            <person name="Isbrandt T."/>
            <person name="Kuo A."/>
            <person name="Sato A."/>
            <person name="Lyhne E.K."/>
            <person name="Kogle M.E."/>
            <person name="Wiebenga A."/>
            <person name="Kun R.S."/>
            <person name="Lubbers R.J."/>
            <person name="Makela M.R."/>
            <person name="Barry K."/>
            <person name="Chovatia M."/>
            <person name="Clum A."/>
            <person name="Daum C."/>
            <person name="Haridas S."/>
            <person name="He G."/>
            <person name="LaButti K."/>
            <person name="Lipzen A."/>
            <person name="Mondo S."/>
            <person name="Riley R."/>
            <person name="Salamov A."/>
            <person name="Simmons B.A."/>
            <person name="Magnuson J.K."/>
            <person name="Henrissat B."/>
            <person name="Mortensen U.H."/>
            <person name="Larsen T.O."/>
            <person name="Devries R.P."/>
            <person name="Grigoriev I.V."/>
            <person name="Machida M."/>
            <person name="Baker S.E."/>
            <person name="Andersen M.R."/>
        </authorList>
    </citation>
    <scope>NUCLEOTIDE SEQUENCE [LARGE SCALE GENOMIC DNA]</scope>
    <source>
        <strain evidence="2 3">CBS 117626</strain>
    </source>
</reference>
<proteinExistence type="predicted"/>
<dbReference type="OrthoDB" id="5308323at2759"/>
<evidence type="ECO:0000313" key="2">
    <source>
        <dbReference type="EMBL" id="KAE8165765.1"/>
    </source>
</evidence>
<evidence type="ECO:0008006" key="4">
    <source>
        <dbReference type="Google" id="ProtNLM"/>
    </source>
</evidence>